<evidence type="ECO:0000313" key="2">
    <source>
        <dbReference type="Proteomes" id="UP000325598"/>
    </source>
</evidence>
<dbReference type="EMBL" id="BLAG01000005">
    <property type="protein sequence ID" value="GES29240.1"/>
    <property type="molecule type" value="Genomic_DNA"/>
</dbReference>
<accession>A0A5J4LCP3</accession>
<dbReference type="AlphaFoldDB" id="A0A5J4LCP3"/>
<dbReference type="GeneID" id="96750233"/>
<gene>
    <name evidence="1" type="ORF">San01_17270</name>
</gene>
<comment type="caution">
    <text evidence="1">The sequence shown here is derived from an EMBL/GenBank/DDBJ whole genome shotgun (WGS) entry which is preliminary data.</text>
</comment>
<dbReference type="Proteomes" id="UP000325598">
    <property type="component" value="Unassembled WGS sequence"/>
</dbReference>
<dbReference type="RefSeq" id="WP_143589014.1">
    <property type="nucleotide sequence ID" value="NZ_BLAG01000005.1"/>
</dbReference>
<proteinExistence type="predicted"/>
<keyword evidence="2" id="KW-1185">Reference proteome</keyword>
<sequence>MEAAVDDDIIQKSKCRIRGAGKEEADECLVATVEQVIDLADVTGLRWQLMILLDAPGGAGGAVIQGR</sequence>
<dbReference type="OrthoDB" id="4529782at2"/>
<name>A0A5J4LCP3_9ACTN</name>
<evidence type="ECO:0000313" key="1">
    <source>
        <dbReference type="EMBL" id="GES29240.1"/>
    </source>
</evidence>
<protein>
    <submittedName>
        <fullName evidence="1">Uncharacterized protein</fullName>
    </submittedName>
</protein>
<organism evidence="1 2">
    <name type="scientific">Streptomyces angustmyceticus</name>
    <dbReference type="NCBI Taxonomy" id="285578"/>
    <lineage>
        <taxon>Bacteria</taxon>
        <taxon>Bacillati</taxon>
        <taxon>Actinomycetota</taxon>
        <taxon>Actinomycetes</taxon>
        <taxon>Kitasatosporales</taxon>
        <taxon>Streptomycetaceae</taxon>
        <taxon>Streptomyces</taxon>
    </lineage>
</organism>
<reference evidence="1 2" key="1">
    <citation type="submission" date="2019-10" db="EMBL/GenBank/DDBJ databases">
        <title>Whole genome shotgun sequence of Streptomyces angustmyceticus NBRC 3934.</title>
        <authorList>
            <person name="Hosoyama A."/>
            <person name="Ichikawa N."/>
            <person name="Kimura A."/>
            <person name="Kitahashi Y."/>
            <person name="Komaki H."/>
            <person name="Uohara A."/>
        </authorList>
    </citation>
    <scope>NUCLEOTIDE SEQUENCE [LARGE SCALE GENOMIC DNA]</scope>
    <source>
        <strain evidence="1 2">NBRC 3934</strain>
    </source>
</reference>